<evidence type="ECO:0000256" key="7">
    <source>
        <dbReference type="RuleBase" id="RU003991"/>
    </source>
</evidence>
<dbReference type="NCBIfam" id="NF007621">
    <property type="entry name" value="PRK10276.1"/>
    <property type="match status" value="1"/>
</dbReference>
<comment type="similarity">
    <text evidence="1 7">Belongs to the peptidase S24 family.</text>
</comment>
<dbReference type="CDD" id="cd06529">
    <property type="entry name" value="S24_LexA-like"/>
    <property type="match status" value="1"/>
</dbReference>
<evidence type="ECO:0000313" key="9">
    <source>
        <dbReference type="EMBL" id="SMB91790.1"/>
    </source>
</evidence>
<evidence type="ECO:0000256" key="6">
    <source>
        <dbReference type="ARBA" id="ARBA00023236"/>
    </source>
</evidence>
<name>A0A1W1VEZ3_9BACT</name>
<evidence type="ECO:0000313" key="10">
    <source>
        <dbReference type="Proteomes" id="UP000192266"/>
    </source>
</evidence>
<keyword evidence="3 7" id="KW-0378">Hydrolase</keyword>
<dbReference type="AlphaFoldDB" id="A0A1W1VEZ3"/>
<evidence type="ECO:0000256" key="1">
    <source>
        <dbReference type="ARBA" id="ARBA00007484"/>
    </source>
</evidence>
<feature type="domain" description="Peptidase S24/S26A/S26B/S26C" evidence="8">
    <location>
        <begin position="24"/>
        <end position="135"/>
    </location>
</feature>
<evidence type="ECO:0000256" key="5">
    <source>
        <dbReference type="ARBA" id="ARBA00023204"/>
    </source>
</evidence>
<dbReference type="InterPro" id="IPR039418">
    <property type="entry name" value="LexA-like"/>
</dbReference>
<reference evidence="9 10" key="1">
    <citation type="submission" date="2017-04" db="EMBL/GenBank/DDBJ databases">
        <authorList>
            <person name="Afonso C.L."/>
            <person name="Miller P.J."/>
            <person name="Scott M.A."/>
            <person name="Spackman E."/>
            <person name="Goraichik I."/>
            <person name="Dimitrov K.M."/>
            <person name="Suarez D.L."/>
            <person name="Swayne D.E."/>
        </authorList>
    </citation>
    <scope>NUCLEOTIDE SEQUENCE [LARGE SCALE GENOMIC DNA]</scope>
    <source>
        <strain evidence="9 10">DSM 11622</strain>
    </source>
</reference>
<dbReference type="Pfam" id="PF00717">
    <property type="entry name" value="Peptidase_S24"/>
    <property type="match status" value="1"/>
</dbReference>
<protein>
    <submittedName>
        <fullName evidence="9">SOS response UmuD protein. Serine peptidase. MEROPS family S24</fullName>
    </submittedName>
</protein>
<dbReference type="GO" id="GO:0006355">
    <property type="term" value="P:regulation of DNA-templated transcription"/>
    <property type="evidence" value="ECO:0007669"/>
    <property type="project" value="InterPro"/>
</dbReference>
<gene>
    <name evidence="9" type="ORF">SAMN00120144_2462</name>
</gene>
<organism evidence="9 10">
    <name type="scientific">Hymenobacter roseosalivarius DSM 11622</name>
    <dbReference type="NCBI Taxonomy" id="645990"/>
    <lineage>
        <taxon>Bacteria</taxon>
        <taxon>Pseudomonadati</taxon>
        <taxon>Bacteroidota</taxon>
        <taxon>Cytophagia</taxon>
        <taxon>Cytophagales</taxon>
        <taxon>Hymenobacteraceae</taxon>
        <taxon>Hymenobacter</taxon>
    </lineage>
</organism>
<dbReference type="Proteomes" id="UP000192266">
    <property type="component" value="Unassembled WGS sequence"/>
</dbReference>
<dbReference type="InterPro" id="IPR015927">
    <property type="entry name" value="Peptidase_S24_S26A/B/C"/>
</dbReference>
<evidence type="ECO:0000256" key="4">
    <source>
        <dbReference type="ARBA" id="ARBA00022813"/>
    </source>
</evidence>
<dbReference type="RefSeq" id="WP_084444661.1">
    <property type="nucleotide sequence ID" value="NZ_FWWW01000057.1"/>
</dbReference>
<proteinExistence type="inferred from homology"/>
<accession>A0A1W1VEZ3</accession>
<keyword evidence="10" id="KW-1185">Reference proteome</keyword>
<dbReference type="PRINTS" id="PR00726">
    <property type="entry name" value="LEXASERPTASE"/>
</dbReference>
<evidence type="ECO:0000256" key="2">
    <source>
        <dbReference type="ARBA" id="ARBA00022763"/>
    </source>
</evidence>
<dbReference type="GO" id="GO:0003677">
    <property type="term" value="F:DNA binding"/>
    <property type="evidence" value="ECO:0007669"/>
    <property type="project" value="InterPro"/>
</dbReference>
<keyword evidence="6" id="KW-0742">SOS response</keyword>
<dbReference type="InterPro" id="IPR050077">
    <property type="entry name" value="LexA_repressor"/>
</dbReference>
<dbReference type="InterPro" id="IPR036286">
    <property type="entry name" value="LexA/Signal_pep-like_sf"/>
</dbReference>
<dbReference type="GO" id="GO:0016787">
    <property type="term" value="F:hydrolase activity"/>
    <property type="evidence" value="ECO:0007669"/>
    <property type="project" value="UniProtKB-KW"/>
</dbReference>
<dbReference type="PANTHER" id="PTHR33516:SF2">
    <property type="entry name" value="LEXA REPRESSOR-RELATED"/>
    <property type="match status" value="1"/>
</dbReference>
<evidence type="ECO:0000256" key="3">
    <source>
        <dbReference type="ARBA" id="ARBA00022801"/>
    </source>
</evidence>
<dbReference type="Gene3D" id="2.10.109.10">
    <property type="entry name" value="Umud Fragment, subunit A"/>
    <property type="match status" value="1"/>
</dbReference>
<dbReference type="EMBL" id="FWWW01000057">
    <property type="protein sequence ID" value="SMB91790.1"/>
    <property type="molecule type" value="Genomic_DNA"/>
</dbReference>
<keyword evidence="4 7" id="KW-0068">Autocatalytic cleavage</keyword>
<dbReference type="SUPFAM" id="SSF51306">
    <property type="entry name" value="LexA/Signal peptidase"/>
    <property type="match status" value="1"/>
</dbReference>
<dbReference type="OrthoDB" id="9787787at2"/>
<dbReference type="InterPro" id="IPR006197">
    <property type="entry name" value="Peptidase_S24_LexA"/>
</dbReference>
<dbReference type="STRING" id="645990.SAMN00120144_2462"/>
<dbReference type="PANTHER" id="PTHR33516">
    <property type="entry name" value="LEXA REPRESSOR"/>
    <property type="match status" value="1"/>
</dbReference>
<keyword evidence="2" id="KW-0227">DNA damage</keyword>
<evidence type="ECO:0000259" key="8">
    <source>
        <dbReference type="Pfam" id="PF00717"/>
    </source>
</evidence>
<sequence>MSAVLIYDFPLESLNLELPFYACPIPAGFPAPADDHQEAALDLSRHLFANPAATFLARVTGDSMVGAGIYPGDLIAVDRALAPTDGHIVVAVVDGEHTLKRLRLRGDRTWLEAENEVYPALELLAGARLDVWGVVTHVIHALITRKSALVRSLPPRP</sequence>
<dbReference type="GO" id="GO:0009432">
    <property type="term" value="P:SOS response"/>
    <property type="evidence" value="ECO:0007669"/>
    <property type="project" value="UniProtKB-KW"/>
</dbReference>
<keyword evidence="5" id="KW-0234">DNA repair</keyword>
<dbReference type="GO" id="GO:0006281">
    <property type="term" value="P:DNA repair"/>
    <property type="evidence" value="ECO:0007669"/>
    <property type="project" value="UniProtKB-KW"/>
</dbReference>